<dbReference type="Proteomes" id="UP000032233">
    <property type="component" value="Unassembled WGS sequence"/>
</dbReference>
<sequence length="216" mass="24604">MSTDSLWFDRYQRFAKAAELIRSLAAGRRLSVLDVGSFDNAFAAFLPEHQVTANTEKISLKHGGLSQPDNSVDITVALDVLEHVAHHDRFFFIEELQRVAKMGLVLGFPIAQAAYAEEYVLGLTGSVWLREHKKHGLPDPAEVEGMLSKLQLEFERHPNAALPSWTAMMLLMHGVEDLTLKKELSSFFNRHFYALENREPAYRYIYLCRSLKKTKP</sequence>
<proteinExistence type="predicted"/>
<dbReference type="SUPFAM" id="SSF53335">
    <property type="entry name" value="S-adenosyl-L-methionine-dependent methyltransferases"/>
    <property type="match status" value="1"/>
</dbReference>
<accession>A0A0D2JFZ6</accession>
<gene>
    <name evidence="1" type="ORF">X474_07710</name>
</gene>
<evidence type="ECO:0008006" key="3">
    <source>
        <dbReference type="Google" id="ProtNLM"/>
    </source>
</evidence>
<keyword evidence="2" id="KW-1185">Reference proteome</keyword>
<dbReference type="InterPro" id="IPR029063">
    <property type="entry name" value="SAM-dependent_MTases_sf"/>
</dbReference>
<evidence type="ECO:0000313" key="1">
    <source>
        <dbReference type="EMBL" id="KIX14626.1"/>
    </source>
</evidence>
<dbReference type="AlphaFoldDB" id="A0A0D2JFZ6"/>
<protein>
    <recommendedName>
        <fullName evidence="3">Methyltransferase type 11 domain-containing protein</fullName>
    </recommendedName>
</protein>
<dbReference type="EMBL" id="AZAC01000010">
    <property type="protein sequence ID" value="KIX14626.1"/>
    <property type="molecule type" value="Genomic_DNA"/>
</dbReference>
<comment type="caution">
    <text evidence="1">The sequence shown here is derived from an EMBL/GenBank/DDBJ whole genome shotgun (WGS) entry which is preliminary data.</text>
</comment>
<dbReference type="RefSeq" id="WP_044347724.1">
    <property type="nucleotide sequence ID" value="NZ_AZAC01000010.1"/>
</dbReference>
<organism evidence="1 2">
    <name type="scientific">Dethiosulfatarculus sandiegensis</name>
    <dbReference type="NCBI Taxonomy" id="1429043"/>
    <lineage>
        <taxon>Bacteria</taxon>
        <taxon>Pseudomonadati</taxon>
        <taxon>Thermodesulfobacteriota</taxon>
        <taxon>Desulfarculia</taxon>
        <taxon>Desulfarculales</taxon>
        <taxon>Desulfarculaceae</taxon>
        <taxon>Dethiosulfatarculus</taxon>
    </lineage>
</organism>
<dbReference type="OrthoDB" id="932345at2"/>
<reference evidence="1 2" key="1">
    <citation type="submission" date="2013-11" db="EMBL/GenBank/DDBJ databases">
        <title>Metagenomic analysis of a methanogenic consortium involved in long chain n-alkane degradation.</title>
        <authorList>
            <person name="Davidova I.A."/>
            <person name="Callaghan A.V."/>
            <person name="Wawrik B."/>
            <person name="Pruitt S."/>
            <person name="Marks C."/>
            <person name="Duncan K.E."/>
            <person name="Suflita J.M."/>
        </authorList>
    </citation>
    <scope>NUCLEOTIDE SEQUENCE [LARGE SCALE GENOMIC DNA]</scope>
    <source>
        <strain evidence="1 2">SPR</strain>
    </source>
</reference>
<dbReference type="InParanoid" id="A0A0D2JFZ6"/>
<dbReference type="STRING" id="1429043.X474_07710"/>
<name>A0A0D2JFZ6_9BACT</name>
<evidence type="ECO:0000313" key="2">
    <source>
        <dbReference type="Proteomes" id="UP000032233"/>
    </source>
</evidence>
<dbReference type="Gene3D" id="3.40.50.150">
    <property type="entry name" value="Vaccinia Virus protein VP39"/>
    <property type="match status" value="1"/>
</dbReference>